<dbReference type="EMBL" id="DYWT01000239">
    <property type="protein sequence ID" value="HJF33070.1"/>
    <property type="molecule type" value="Genomic_DNA"/>
</dbReference>
<keyword evidence="4" id="KW-1003">Cell membrane</keyword>
<dbReference type="InterPro" id="IPR006685">
    <property type="entry name" value="MscS_channel_2nd"/>
</dbReference>
<keyword evidence="6 8" id="KW-1133">Transmembrane helix</keyword>
<sequence length="288" mass="32454">MNIFSDSIQHFIAIDFSDVRTYFVSLTLTIIFTYLLIVIFRKIMQQLFKRTTLLEEKKKETIESVVKNTSRYIFAIIILIAAIKPFVGDLKEVIVAGGIIAAVIGFGAQKLINDLISGVFIIFEGTIKRGDFINVNGELEGGTVEELGFRIVKIRLINGKLLTISNGEIRKMVNGSVEKRRIFESLIVSFNQDPGIVRVLLQEVCDELNTKQLAYLKMDNSTGEYVEIYKVYGLHSLDTSPFGYKFSIVATVNDTDYLVASLEAKEVLAQKLYAHKVKMAEQLINKGY</sequence>
<reference evidence="10" key="1">
    <citation type="journal article" date="2021" name="PeerJ">
        <title>Extensive microbial diversity within the chicken gut microbiome revealed by metagenomics and culture.</title>
        <authorList>
            <person name="Gilroy R."/>
            <person name="Ravi A."/>
            <person name="Getino M."/>
            <person name="Pursley I."/>
            <person name="Horton D.L."/>
            <person name="Alikhan N.F."/>
            <person name="Baker D."/>
            <person name="Gharbi K."/>
            <person name="Hall N."/>
            <person name="Watson M."/>
            <person name="Adriaenssens E.M."/>
            <person name="Foster-Nyarko E."/>
            <person name="Jarju S."/>
            <person name="Secka A."/>
            <person name="Antonio M."/>
            <person name="Oren A."/>
            <person name="Chaudhuri R.R."/>
            <person name="La Ragione R."/>
            <person name="Hildebrand F."/>
            <person name="Pallen M.J."/>
        </authorList>
    </citation>
    <scope>NUCLEOTIDE SEQUENCE</scope>
    <source>
        <strain evidence="10">CHK171-7178</strain>
    </source>
</reference>
<accession>A0A921KDU6</accession>
<dbReference type="AlphaFoldDB" id="A0A921KDU6"/>
<dbReference type="GO" id="GO:0008381">
    <property type="term" value="F:mechanosensitive monoatomic ion channel activity"/>
    <property type="evidence" value="ECO:0007669"/>
    <property type="project" value="InterPro"/>
</dbReference>
<dbReference type="SUPFAM" id="SSF82861">
    <property type="entry name" value="Mechanosensitive channel protein MscS (YggB), transmembrane region"/>
    <property type="match status" value="1"/>
</dbReference>
<organism evidence="10 11">
    <name type="scientific">Sporosarcina psychrophila</name>
    <name type="common">Bacillus psychrophilus</name>
    <dbReference type="NCBI Taxonomy" id="1476"/>
    <lineage>
        <taxon>Bacteria</taxon>
        <taxon>Bacillati</taxon>
        <taxon>Bacillota</taxon>
        <taxon>Bacilli</taxon>
        <taxon>Bacillales</taxon>
        <taxon>Caryophanaceae</taxon>
        <taxon>Sporosarcina</taxon>
    </lineage>
</organism>
<dbReference type="Gene3D" id="1.10.287.1260">
    <property type="match status" value="1"/>
</dbReference>
<evidence type="ECO:0000256" key="4">
    <source>
        <dbReference type="ARBA" id="ARBA00022475"/>
    </source>
</evidence>
<evidence type="ECO:0000256" key="2">
    <source>
        <dbReference type="ARBA" id="ARBA00004236"/>
    </source>
</evidence>
<evidence type="ECO:0000313" key="11">
    <source>
        <dbReference type="Proteomes" id="UP000698173"/>
    </source>
</evidence>
<evidence type="ECO:0000313" key="10">
    <source>
        <dbReference type="EMBL" id="HJF33070.1"/>
    </source>
</evidence>
<dbReference type="InterPro" id="IPR011014">
    <property type="entry name" value="MscS_channel_TM-2"/>
</dbReference>
<comment type="caution">
    <text evidence="10">The sequence shown here is derived from an EMBL/GenBank/DDBJ whole genome shotgun (WGS) entry which is preliminary data.</text>
</comment>
<proteinExistence type="inferred from homology"/>
<dbReference type="InterPro" id="IPR010920">
    <property type="entry name" value="LSM_dom_sf"/>
</dbReference>
<comment type="similarity">
    <text evidence="3">Belongs to the MscS (TC 1.A.23) family.</text>
</comment>
<evidence type="ECO:0000256" key="8">
    <source>
        <dbReference type="SAM" id="Phobius"/>
    </source>
</evidence>
<dbReference type="SUPFAM" id="SSF50182">
    <property type="entry name" value="Sm-like ribonucleoproteins"/>
    <property type="match status" value="1"/>
</dbReference>
<evidence type="ECO:0000256" key="1">
    <source>
        <dbReference type="ARBA" id="ARBA00004141"/>
    </source>
</evidence>
<dbReference type="GO" id="GO:0005886">
    <property type="term" value="C:plasma membrane"/>
    <property type="evidence" value="ECO:0007669"/>
    <property type="project" value="UniProtKB-SubCell"/>
</dbReference>
<evidence type="ECO:0000256" key="6">
    <source>
        <dbReference type="ARBA" id="ARBA00022989"/>
    </source>
</evidence>
<evidence type="ECO:0000256" key="3">
    <source>
        <dbReference type="ARBA" id="ARBA00008017"/>
    </source>
</evidence>
<dbReference type="Proteomes" id="UP000698173">
    <property type="component" value="Unassembled WGS sequence"/>
</dbReference>
<evidence type="ECO:0000259" key="9">
    <source>
        <dbReference type="Pfam" id="PF00924"/>
    </source>
</evidence>
<comment type="subcellular location">
    <subcellularLocation>
        <location evidence="2">Cell membrane</location>
    </subcellularLocation>
    <subcellularLocation>
        <location evidence="1">Membrane</location>
        <topology evidence="1">Multi-pass membrane protein</topology>
    </subcellularLocation>
</comment>
<dbReference type="PANTHER" id="PTHR30460">
    <property type="entry name" value="MODERATE CONDUCTANCE MECHANOSENSITIVE CHANNEL YBIO"/>
    <property type="match status" value="1"/>
</dbReference>
<evidence type="ECO:0000256" key="5">
    <source>
        <dbReference type="ARBA" id="ARBA00022692"/>
    </source>
</evidence>
<dbReference type="InterPro" id="IPR023408">
    <property type="entry name" value="MscS_beta-dom_sf"/>
</dbReference>
<gene>
    <name evidence="10" type="ORF">K8V56_15010</name>
</gene>
<protein>
    <submittedName>
        <fullName evidence="10">Mechanosensitive ion channel family protein</fullName>
    </submittedName>
</protein>
<feature type="domain" description="Mechanosensitive ion channel MscS" evidence="9">
    <location>
        <begin position="111"/>
        <end position="174"/>
    </location>
</feature>
<keyword evidence="5 8" id="KW-0812">Transmembrane</keyword>
<dbReference type="InterPro" id="IPR045276">
    <property type="entry name" value="YbiO_bact"/>
</dbReference>
<reference evidence="10" key="2">
    <citation type="submission" date="2021-09" db="EMBL/GenBank/DDBJ databases">
        <authorList>
            <person name="Gilroy R."/>
        </authorList>
    </citation>
    <scope>NUCLEOTIDE SEQUENCE</scope>
    <source>
        <strain evidence="10">CHK171-7178</strain>
    </source>
</reference>
<keyword evidence="7 8" id="KW-0472">Membrane</keyword>
<evidence type="ECO:0000256" key="7">
    <source>
        <dbReference type="ARBA" id="ARBA00023136"/>
    </source>
</evidence>
<name>A0A921KDU6_SPOPS</name>
<dbReference type="Pfam" id="PF00924">
    <property type="entry name" value="MS_channel_2nd"/>
    <property type="match status" value="1"/>
</dbReference>
<dbReference type="PANTHER" id="PTHR30460:SF1">
    <property type="entry name" value="MECHANOSENSITIVE ION CHANNEL"/>
    <property type="match status" value="1"/>
</dbReference>
<feature type="transmembrane region" description="Helical" evidence="8">
    <location>
        <begin position="20"/>
        <end position="40"/>
    </location>
</feature>
<dbReference type="Gene3D" id="2.30.30.60">
    <property type="match status" value="1"/>
</dbReference>